<dbReference type="InterPro" id="IPR007791">
    <property type="entry name" value="DjlA_N"/>
</dbReference>
<dbReference type="Gene3D" id="1.10.3680.10">
    <property type="entry name" value="TerB-like"/>
    <property type="match status" value="1"/>
</dbReference>
<dbReference type="Pfam" id="PF05099">
    <property type="entry name" value="TerB"/>
    <property type="match status" value="1"/>
</dbReference>
<dbReference type="STRING" id="1121899.GCA_000430025_01931"/>
<organism evidence="2 3">
    <name type="scientific">Flavobacterium suncheonense GH29-5 = DSM 17707</name>
    <dbReference type="NCBI Taxonomy" id="1121899"/>
    <lineage>
        <taxon>Bacteria</taxon>
        <taxon>Pseudomonadati</taxon>
        <taxon>Bacteroidota</taxon>
        <taxon>Flavobacteriia</taxon>
        <taxon>Flavobacteriales</taxon>
        <taxon>Flavobacteriaceae</taxon>
        <taxon>Flavobacterium</taxon>
    </lineage>
</organism>
<feature type="domain" description="Co-chaperone DjlA N-terminal" evidence="1">
    <location>
        <begin position="21"/>
        <end position="57"/>
    </location>
</feature>
<dbReference type="AlphaFoldDB" id="A0A0A2MBS6"/>
<evidence type="ECO:0000313" key="3">
    <source>
        <dbReference type="Proteomes" id="UP000030121"/>
    </source>
</evidence>
<sequence length="143" mass="16357">MPLSDLYDSEFKTRNKGHFSAIVRVAIADGDLSPEEKAFLDKLAVQLEISPEEYEEILENPLKYPVNPPSLYTQRLERLYDLSRMVYVDQVLGPKQKEILSKFALALGFTPANVSLIVEKALSLLILHVDLDTFVYEMQHMNK</sequence>
<accession>A0A0A2MBS6</accession>
<proteinExistence type="predicted"/>
<name>A0A0A2MBS6_9FLAO</name>
<protein>
    <submittedName>
        <fullName evidence="2">Fructose 1,6-bisphosphatase</fullName>
    </submittedName>
</protein>
<evidence type="ECO:0000313" key="2">
    <source>
        <dbReference type="EMBL" id="KGO89694.1"/>
    </source>
</evidence>
<dbReference type="CDD" id="cd07177">
    <property type="entry name" value="terB_like"/>
    <property type="match status" value="1"/>
</dbReference>
<gene>
    <name evidence="2" type="ORF">Q764_05730</name>
</gene>
<dbReference type="EMBL" id="JRLW01000005">
    <property type="protein sequence ID" value="KGO89694.1"/>
    <property type="molecule type" value="Genomic_DNA"/>
</dbReference>
<dbReference type="RefSeq" id="WP_026980365.1">
    <property type="nucleotide sequence ID" value="NZ_AUCZ01000008.1"/>
</dbReference>
<dbReference type="Proteomes" id="UP000030121">
    <property type="component" value="Unassembled WGS sequence"/>
</dbReference>
<dbReference type="InterPro" id="IPR029024">
    <property type="entry name" value="TerB-like"/>
</dbReference>
<keyword evidence="3" id="KW-1185">Reference proteome</keyword>
<reference evidence="2 3" key="1">
    <citation type="submission" date="2013-09" db="EMBL/GenBank/DDBJ databases">
        <authorList>
            <person name="Zeng Z."/>
            <person name="Chen C."/>
        </authorList>
    </citation>
    <scope>NUCLEOTIDE SEQUENCE [LARGE SCALE GENOMIC DNA]</scope>
    <source>
        <strain evidence="2 3">GH29-5</strain>
    </source>
</reference>
<dbReference type="OrthoDB" id="981083at2"/>
<dbReference type="SUPFAM" id="SSF158682">
    <property type="entry name" value="TerB-like"/>
    <property type="match status" value="1"/>
</dbReference>
<comment type="caution">
    <text evidence="2">The sequence shown here is derived from an EMBL/GenBank/DDBJ whole genome shotgun (WGS) entry which is preliminary data.</text>
</comment>
<dbReference type="eggNOG" id="COG4103">
    <property type="taxonomic scope" value="Bacteria"/>
</dbReference>
<evidence type="ECO:0000259" key="1">
    <source>
        <dbReference type="Pfam" id="PF05099"/>
    </source>
</evidence>